<protein>
    <submittedName>
        <fullName evidence="2">Uncharacterized protein</fullName>
    </submittedName>
</protein>
<proteinExistence type="predicted"/>
<feature type="region of interest" description="Disordered" evidence="1">
    <location>
        <begin position="35"/>
        <end position="55"/>
    </location>
</feature>
<organism evidence="2 3">
    <name type="scientific">Stereocaulon virgatum</name>
    <dbReference type="NCBI Taxonomy" id="373712"/>
    <lineage>
        <taxon>Eukaryota</taxon>
        <taxon>Fungi</taxon>
        <taxon>Dikarya</taxon>
        <taxon>Ascomycota</taxon>
        <taxon>Pezizomycotina</taxon>
        <taxon>Lecanoromycetes</taxon>
        <taxon>OSLEUM clade</taxon>
        <taxon>Lecanoromycetidae</taxon>
        <taxon>Lecanorales</taxon>
        <taxon>Lecanorineae</taxon>
        <taxon>Stereocaulaceae</taxon>
        <taxon>Stereocaulon</taxon>
    </lineage>
</organism>
<comment type="caution">
    <text evidence="2">The sequence shown here is derived from an EMBL/GenBank/DDBJ whole genome shotgun (WGS) entry which is preliminary data.</text>
</comment>
<evidence type="ECO:0000256" key="1">
    <source>
        <dbReference type="SAM" id="MobiDB-lite"/>
    </source>
</evidence>
<gene>
    <name evidence="2" type="ORF">N7G274_008369</name>
</gene>
<keyword evidence="3" id="KW-1185">Reference proteome</keyword>
<evidence type="ECO:0000313" key="3">
    <source>
        <dbReference type="Proteomes" id="UP001590950"/>
    </source>
</evidence>
<dbReference type="EMBL" id="JBEFKJ010000029">
    <property type="protein sequence ID" value="KAL2038847.1"/>
    <property type="molecule type" value="Genomic_DNA"/>
</dbReference>
<dbReference type="Proteomes" id="UP001590950">
    <property type="component" value="Unassembled WGS sequence"/>
</dbReference>
<sequence length="118" mass="13089">MASGQQQGNNGRSDDTMLDLDIIISNAIARFLRENQIPQGPPGRPASPRLHGSYWPQSPRFNPGDIGFLDPFYGNKSADTGPTMEHTGKETFFRDVIVFIDRIKDVARAKGTELRNVS</sequence>
<evidence type="ECO:0000313" key="2">
    <source>
        <dbReference type="EMBL" id="KAL2038847.1"/>
    </source>
</evidence>
<name>A0ABR3ZYS0_9LECA</name>
<reference evidence="2 3" key="1">
    <citation type="submission" date="2024-09" db="EMBL/GenBank/DDBJ databases">
        <title>Rethinking Asexuality: The Enigmatic Case of Functional Sexual Genes in Lepraria (Stereocaulaceae).</title>
        <authorList>
            <person name="Doellman M."/>
            <person name="Sun Y."/>
            <person name="Barcenas-Pena A."/>
            <person name="Lumbsch H.T."/>
            <person name="Grewe F."/>
        </authorList>
    </citation>
    <scope>NUCLEOTIDE SEQUENCE [LARGE SCALE GENOMIC DNA]</scope>
    <source>
        <strain evidence="2 3">Mercado 3170</strain>
    </source>
</reference>
<accession>A0ABR3ZYS0</accession>